<dbReference type="Proteomes" id="UP001368500">
    <property type="component" value="Unassembled WGS sequence"/>
</dbReference>
<dbReference type="Gene3D" id="3.40.30.10">
    <property type="entry name" value="Glutaredoxin"/>
    <property type="match status" value="1"/>
</dbReference>
<dbReference type="PANTHER" id="PTHR32234">
    <property type="entry name" value="THIOL:DISULFIDE INTERCHANGE PROTEIN DSBD"/>
    <property type="match status" value="1"/>
</dbReference>
<keyword evidence="5 6" id="KW-0472">Membrane</keyword>
<keyword evidence="4 6" id="KW-1133">Transmembrane helix</keyword>
<gene>
    <name evidence="9" type="ORF">AACH11_11635</name>
</gene>
<evidence type="ECO:0000256" key="4">
    <source>
        <dbReference type="ARBA" id="ARBA00022989"/>
    </source>
</evidence>
<feature type="transmembrane region" description="Helical" evidence="6">
    <location>
        <begin position="403"/>
        <end position="424"/>
    </location>
</feature>
<evidence type="ECO:0000259" key="7">
    <source>
        <dbReference type="Pfam" id="PF02683"/>
    </source>
</evidence>
<dbReference type="CDD" id="cd02953">
    <property type="entry name" value="DsbDgamma"/>
    <property type="match status" value="1"/>
</dbReference>
<feature type="transmembrane region" description="Helical" evidence="6">
    <location>
        <begin position="613"/>
        <end position="632"/>
    </location>
</feature>
<dbReference type="InterPro" id="IPR028250">
    <property type="entry name" value="DsbDN"/>
</dbReference>
<proteinExistence type="predicted"/>
<feature type="transmembrane region" description="Helical" evidence="6">
    <location>
        <begin position="488"/>
        <end position="512"/>
    </location>
</feature>
<dbReference type="SUPFAM" id="SSF52833">
    <property type="entry name" value="Thioredoxin-like"/>
    <property type="match status" value="1"/>
</dbReference>
<accession>A0ABU9BAL3</accession>
<dbReference type="Pfam" id="PF13899">
    <property type="entry name" value="Thioredoxin_7"/>
    <property type="match status" value="1"/>
</dbReference>
<evidence type="ECO:0000313" key="9">
    <source>
        <dbReference type="EMBL" id="MEK8026613.1"/>
    </source>
</evidence>
<comment type="caution">
    <text evidence="9">The sequence shown here is derived from an EMBL/GenBank/DDBJ whole genome shotgun (WGS) entry which is preliminary data.</text>
</comment>
<feature type="transmembrane region" description="Helical" evidence="6">
    <location>
        <begin position="444"/>
        <end position="467"/>
    </location>
</feature>
<name>A0ABU9BAL3_9BURK</name>
<feature type="transmembrane region" description="Helical" evidence="6">
    <location>
        <begin position="558"/>
        <end position="576"/>
    </location>
</feature>
<dbReference type="EMBL" id="JBBUTF010000009">
    <property type="protein sequence ID" value="MEK8026613.1"/>
    <property type="molecule type" value="Genomic_DNA"/>
</dbReference>
<comment type="subcellular location">
    <subcellularLocation>
        <location evidence="1">Membrane</location>
        <topology evidence="1">Multi-pass membrane protein</topology>
    </subcellularLocation>
</comment>
<dbReference type="Pfam" id="PF02683">
    <property type="entry name" value="DsbD_TM"/>
    <property type="match status" value="1"/>
</dbReference>
<dbReference type="InterPro" id="IPR036249">
    <property type="entry name" value="Thioredoxin-like_sf"/>
</dbReference>
<evidence type="ECO:0000256" key="1">
    <source>
        <dbReference type="ARBA" id="ARBA00004141"/>
    </source>
</evidence>
<feature type="domain" description="Thiol:disulfide interchange protein DsbD N-terminal" evidence="8">
    <location>
        <begin position="62"/>
        <end position="182"/>
    </location>
</feature>
<feature type="domain" description="Cytochrome C biogenesis protein transmembrane" evidence="7">
    <location>
        <begin position="362"/>
        <end position="571"/>
    </location>
</feature>
<dbReference type="InterPro" id="IPR003834">
    <property type="entry name" value="Cyt_c_assmbl_TM_dom"/>
</dbReference>
<organism evidence="9 10">
    <name type="scientific">Pseudaquabacterium rugosum</name>
    <dbReference type="NCBI Taxonomy" id="2984194"/>
    <lineage>
        <taxon>Bacteria</taxon>
        <taxon>Pseudomonadati</taxon>
        <taxon>Pseudomonadota</taxon>
        <taxon>Betaproteobacteria</taxon>
        <taxon>Burkholderiales</taxon>
        <taxon>Sphaerotilaceae</taxon>
        <taxon>Pseudaquabacterium</taxon>
    </lineage>
</organism>
<keyword evidence="2 6" id="KW-0812">Transmembrane</keyword>
<dbReference type="InterPro" id="IPR035671">
    <property type="entry name" value="DsbD_gamma"/>
</dbReference>
<evidence type="ECO:0000256" key="6">
    <source>
        <dbReference type="SAM" id="Phobius"/>
    </source>
</evidence>
<evidence type="ECO:0000256" key="2">
    <source>
        <dbReference type="ARBA" id="ARBA00022692"/>
    </source>
</evidence>
<feature type="transmembrane region" description="Helical" evidence="6">
    <location>
        <begin position="358"/>
        <end position="382"/>
    </location>
</feature>
<protein>
    <submittedName>
        <fullName evidence="9">Thioredoxin family protein</fullName>
    </submittedName>
</protein>
<dbReference type="PANTHER" id="PTHR32234:SF3">
    <property type="entry name" value="SUPPRESSION OF COPPER SENSITIVITY PROTEIN"/>
    <property type="match status" value="1"/>
</dbReference>
<dbReference type="Pfam" id="PF11412">
    <property type="entry name" value="DsbD_N"/>
    <property type="match status" value="1"/>
</dbReference>
<evidence type="ECO:0000313" key="10">
    <source>
        <dbReference type="Proteomes" id="UP001368500"/>
    </source>
</evidence>
<keyword evidence="10" id="KW-1185">Reference proteome</keyword>
<evidence type="ECO:0000256" key="5">
    <source>
        <dbReference type="ARBA" id="ARBA00023136"/>
    </source>
</evidence>
<feature type="transmembrane region" description="Helical" evidence="6">
    <location>
        <begin position="582"/>
        <end position="601"/>
    </location>
</feature>
<keyword evidence="3" id="KW-0201">Cytochrome c-type biogenesis</keyword>
<feature type="transmembrane region" description="Helical" evidence="6">
    <location>
        <begin position="518"/>
        <end position="538"/>
    </location>
</feature>
<reference evidence="9 10" key="1">
    <citation type="submission" date="2024-04" db="EMBL/GenBank/DDBJ databases">
        <title>Novel species of the genus Ideonella isolated from streams.</title>
        <authorList>
            <person name="Lu H."/>
        </authorList>
    </citation>
    <scope>NUCLEOTIDE SEQUENCE [LARGE SCALE GENOMIC DNA]</scope>
    <source>
        <strain evidence="9 10">BYS139W</strain>
    </source>
</reference>
<sequence length="781" mass="79559">MSALAAEPRCAGRAVSTPAVAWAIGLAAALWLPGPAGAASSVVTTPQVRAELIAHAPEGVGPGKPLWLGLKIEHQPHWHTYWKNPGDSGLPTALQWTLPAGVDVGEIDWPTPQRLPIGTLVNFGYEGPVLLPVPVQMPATLPQTSAIGAGATASAGTLPVRLRADWLVCKEVCIPEGGDFALDLPIAAATAAHAALFEAARAAVPRRPEGARVDSRFDGDALVLRVHGLPADWRGRPLTPMPETPAVFVHAAPVTTAWDGPVWTARLTVDPMRMDSPPRVPLVLVAEGRPQGLRVEAATAEGWPAQAPVPALGAAASGAGGGAVGGAAVGAGAAPVAAPAGAGPVGLSAEGGVAASGLGLSLVLAFVGGLILNLMPCVFPVLSLKVLGFAHAGADRRAQLAGGLAYTAGVVASFVGLAGLLLALRAGGEQLGWGFQLQSPPFVAAMATLFTLIGLNLAGLFEVGTLLPGRWAAARARHPVADHALTGVLAVAVASPCTAPFMGASLGAALTLPPAQGLLVFVALGLGMAAPYLAASAWPALARALPRPGVWMQHLRQLLAFPMFATVLWLLWVLGLQLGLDAVVALLGLLLALALAAWALGSPALGRRARIGFGLPALALLAAAVLWAWPALRADALSPASAPAGERTGVAGGAGDAASPSAQGIDWQPWSAGRVSEALAAGRPVFVDFTAAWCVTCQVNKRGTLAADAVSAAFRERRVTALRADWTRRDPAISAELSRLGRSGVPVYLVWLPGQAQPRLLSELLSVREVLAAIDGPAAAR</sequence>
<evidence type="ECO:0000259" key="8">
    <source>
        <dbReference type="Pfam" id="PF11412"/>
    </source>
</evidence>
<evidence type="ECO:0000256" key="3">
    <source>
        <dbReference type="ARBA" id="ARBA00022748"/>
    </source>
</evidence>